<reference evidence="1 2" key="1">
    <citation type="journal article" date="2022" name="bioRxiv">
        <title>An ancient truncated duplication of the anti-Mullerian hormone receptor type 2 gene is a potential conserved master sex determinant in the Pangasiidae catfish family.</title>
        <authorList>
            <person name="Wen M."/>
            <person name="Pan Q."/>
            <person name="Jouanno E."/>
            <person name="Montfort J."/>
            <person name="Zahm M."/>
            <person name="Cabau C."/>
            <person name="Klopp C."/>
            <person name="Iampietro C."/>
            <person name="Roques C."/>
            <person name="Bouchez O."/>
            <person name="Castinel A."/>
            <person name="Donnadieu C."/>
            <person name="Parrinello H."/>
            <person name="Poncet C."/>
            <person name="Belmonte E."/>
            <person name="Gautier V."/>
            <person name="Avarre J.-C."/>
            <person name="Dugue R."/>
            <person name="Gustiano R."/>
            <person name="Ha T.T.T."/>
            <person name="Campet M."/>
            <person name="Sriphairoj K."/>
            <person name="Ribolli J."/>
            <person name="de Almeida F.L."/>
            <person name="Desvignes T."/>
            <person name="Postlethwait J.H."/>
            <person name="Bucao C.F."/>
            <person name="Robinson-Rechavi M."/>
            <person name="Bobe J."/>
            <person name="Herpin A."/>
            <person name="Guiguen Y."/>
        </authorList>
    </citation>
    <scope>NUCLEOTIDE SEQUENCE [LARGE SCALE GENOMIC DNA]</scope>
    <source>
        <strain evidence="1">YG-Dec2019</strain>
    </source>
</reference>
<dbReference type="Proteomes" id="UP000829447">
    <property type="component" value="Linkage Group LG1"/>
</dbReference>
<dbReference type="EMBL" id="CM040454">
    <property type="protein sequence ID" value="MCI4374153.1"/>
    <property type="molecule type" value="Genomic_DNA"/>
</dbReference>
<proteinExistence type="predicted"/>
<keyword evidence="2" id="KW-1185">Reference proteome</keyword>
<gene>
    <name evidence="1" type="ORF">PGIGA_G00003060</name>
</gene>
<name>A0ACC5W560_PANGG</name>
<evidence type="ECO:0000313" key="2">
    <source>
        <dbReference type="Proteomes" id="UP000829447"/>
    </source>
</evidence>
<sequence length="1207" mass="136158">MAAVYSEKQTRMRINVEKVSSDKGTASSPESSAASASCDRELGVGSGSVGRAGGAGSPAPEAPEAQEPAAAAPLSAAVPQIRIKEEPVEESEYVTVHVEDVGEENWGEQSGTGAHFSGRDDRSDGDWLFCCEEKSEAFGNKEAYVEHRREHTHDGPIVCLDTDSQWDNLLVSTDGGCRTLCCALCGCKFSNSREFFTHQLKHRNDIIKQESILETGEGLSKQKVFECKDCGKTYSSIGQCLNHQRSHKQASKSVFHQLAHLKKKSFQCPTCGRSYSRASALDAHRRCHEEKLFKSRNSEGEKHLADEVTVKTEDTGDTSSEPLEESPKKLFECLDCGKSFRTMCGLGTHQRFSVNCSSTTVKVRVKRSFDCTECGKTFHRPMAMACHQRWHKRREQLHGNEQPFQCKECGKVFTSLTFYNKHQRLTHSKEMPAKSFLHQVFQLQKKAFECQECGRRFSRASALHSHQLCHTDVFGDIMEGGSQKSSAGQTIVSYQNNQDKPTHFAGATVYSQNIMQTNVLVKELRHEGTYSTEDDKAEDDFKPVIIAASGSHRHDHGSQQNPDLELVCESDQEEKDFNLNPCKETVLFSQPVDPDIDVNIVQVDCVNFNEGLGNTEMDQSPSQEAKKYECSECNRTFDKAVSLRCHMLWHRGGMGKKSRYRRKIHIANPIRKVSMKCEICGHESFTKASHYVHLGKHEDRKPYKSIMYQLANLQKNSFKCDVCGMHFSRLSALQSHQQHHNKMKKPYECLQCDKSYSNLSTLYNHRKVCSGKEPLIANSHNDEDRKTEQFNPSKTLLGPKVHHCKKCGKGFWSMGAFFHHKQYHPQCADNASSSGDTLKSENGHVRRKRRGRKRAHFASHHAKPSEVETKQQVHEPPLSVQVSDQPIIPIASPPTAITLAVGGDKPKIKYHCLQCNKKFVNARGLRAHKWQKHRRTRGRPPASMNGGIKPFPCSRCEKRYGSQGALQNHQRSCNANNGSLKQPYKPDVMEEQPLQHRPLESGTKCLFKCHKCGKAFPSEKQLDAHKEAARTRPHCCALCCRGYWTESQLQQHLIWHDEIRRRLPTELRYRLNSSVVSGSSAKFQVSSTNLVSPAKLPSTAANLQMDRNYKCHQCSKMFLSPHALEEHQALHKSEEPYRCSLCPKTFSEIKDLIDHHQECLGDKELGATPLPASSRDTESLTCIECGISFSQETDLHQHYIDHARGEF</sequence>
<organism evidence="1 2">
    <name type="scientific">Pangasianodon gigas</name>
    <name type="common">Mekong giant catfish</name>
    <name type="synonym">Pangasius gigas</name>
    <dbReference type="NCBI Taxonomy" id="30993"/>
    <lineage>
        <taxon>Eukaryota</taxon>
        <taxon>Metazoa</taxon>
        <taxon>Chordata</taxon>
        <taxon>Craniata</taxon>
        <taxon>Vertebrata</taxon>
        <taxon>Euteleostomi</taxon>
        <taxon>Actinopterygii</taxon>
        <taxon>Neopterygii</taxon>
        <taxon>Teleostei</taxon>
        <taxon>Ostariophysi</taxon>
        <taxon>Siluriformes</taxon>
        <taxon>Pangasiidae</taxon>
        <taxon>Pangasianodon</taxon>
    </lineage>
</organism>
<accession>A0ACC5W560</accession>
<protein>
    <submittedName>
        <fullName evidence="1">Uncharacterized protein</fullName>
    </submittedName>
</protein>
<comment type="caution">
    <text evidence="1">The sequence shown here is derived from an EMBL/GenBank/DDBJ whole genome shotgun (WGS) entry which is preliminary data.</text>
</comment>
<evidence type="ECO:0000313" key="1">
    <source>
        <dbReference type="EMBL" id="MCI4374153.1"/>
    </source>
</evidence>